<keyword evidence="12" id="KW-1185">Reference proteome</keyword>
<evidence type="ECO:0000256" key="5">
    <source>
        <dbReference type="ARBA" id="ARBA00022989"/>
    </source>
</evidence>
<comment type="subcellular location">
    <subcellularLocation>
        <location evidence="1">Cell membrane</location>
        <topology evidence="1">Multi-pass membrane protein</topology>
    </subcellularLocation>
</comment>
<gene>
    <name evidence="11" type="ORF">HOLleu_40489</name>
</gene>
<dbReference type="OrthoDB" id="5062115at2759"/>
<feature type="transmembrane region" description="Helical" evidence="9">
    <location>
        <begin position="129"/>
        <end position="147"/>
    </location>
</feature>
<dbReference type="Gene3D" id="1.20.1250.20">
    <property type="entry name" value="MFS general substrate transporter like domains"/>
    <property type="match status" value="1"/>
</dbReference>
<dbReference type="SUPFAM" id="SSF103473">
    <property type="entry name" value="MFS general substrate transporter"/>
    <property type="match status" value="1"/>
</dbReference>
<feature type="transmembrane region" description="Helical" evidence="9">
    <location>
        <begin position="301"/>
        <end position="322"/>
    </location>
</feature>
<evidence type="ECO:0000256" key="7">
    <source>
        <dbReference type="ARBA" id="ARBA00023157"/>
    </source>
</evidence>
<dbReference type="PANTHER" id="PTHR11388">
    <property type="entry name" value="ORGANIC ANION TRANSPORTER"/>
    <property type="match status" value="1"/>
</dbReference>
<evidence type="ECO:0000256" key="6">
    <source>
        <dbReference type="ARBA" id="ARBA00023136"/>
    </source>
</evidence>
<comment type="similarity">
    <text evidence="2">Belongs to the organo anion transporter (TC 2.A.60) family.</text>
</comment>
<evidence type="ECO:0000256" key="1">
    <source>
        <dbReference type="ARBA" id="ARBA00004651"/>
    </source>
</evidence>
<dbReference type="PANTHER" id="PTHR11388:SF142">
    <property type="entry name" value="SOLUTE CARRIER ORGANIC ANION TRANSPORTER FAMILY MEMBER 5A1"/>
    <property type="match status" value="1"/>
</dbReference>
<feature type="transmembrane region" description="Helical" evidence="9">
    <location>
        <begin position="85"/>
        <end position="109"/>
    </location>
</feature>
<feature type="transmembrane region" description="Helical" evidence="9">
    <location>
        <begin position="675"/>
        <end position="697"/>
    </location>
</feature>
<comment type="caution">
    <text evidence="11">The sequence shown here is derived from an EMBL/GenBank/DDBJ whole genome shotgun (WGS) entry which is preliminary data.</text>
</comment>
<feature type="transmembrane region" description="Helical" evidence="9">
    <location>
        <begin position="440"/>
        <end position="461"/>
    </location>
</feature>
<evidence type="ECO:0000256" key="8">
    <source>
        <dbReference type="SAM" id="MobiDB-lite"/>
    </source>
</evidence>
<dbReference type="InterPro" id="IPR036259">
    <property type="entry name" value="MFS_trans_sf"/>
</dbReference>
<reference evidence="11" key="1">
    <citation type="submission" date="2021-10" db="EMBL/GenBank/DDBJ databases">
        <title>Tropical sea cucumber genome reveals ecological adaptation and Cuvierian tubules defense mechanism.</title>
        <authorList>
            <person name="Chen T."/>
        </authorList>
    </citation>
    <scope>NUCLEOTIDE SEQUENCE</scope>
    <source>
        <strain evidence="11">Nanhai2018</strain>
        <tissue evidence="11">Muscle</tissue>
    </source>
</reference>
<dbReference type="GO" id="GO:0016323">
    <property type="term" value="C:basolateral plasma membrane"/>
    <property type="evidence" value="ECO:0007669"/>
    <property type="project" value="TreeGrafter"/>
</dbReference>
<accession>A0A9Q0YIB7</accession>
<keyword evidence="5 9" id="KW-1133">Transmembrane helix</keyword>
<dbReference type="PROSITE" id="PS51465">
    <property type="entry name" value="KAZAL_2"/>
    <property type="match status" value="1"/>
</dbReference>
<dbReference type="Pfam" id="PF07648">
    <property type="entry name" value="Kazal_2"/>
    <property type="match status" value="1"/>
</dbReference>
<dbReference type="AlphaFoldDB" id="A0A9Q0YIB7"/>
<feature type="transmembrane region" description="Helical" evidence="9">
    <location>
        <begin position="261"/>
        <end position="286"/>
    </location>
</feature>
<sequence>MAYVKLTVDSDDSMSGSRDRLSAPDDIFEKVSLPDDPPRTGSDQITELNQELNSSVTDDPILRSPPERVTIVRKKHFKKTISKKLSGAGGMLVSIAIIIFFANAAARGYLNGVLLLIQHTLNIKDSEVIFTDIMFDLGIVIGLVPGVMVRNHMDRPKTLAISTATLAVGCFMCAGPYFWFARNHHKYSEPKDIGIDEYELCGDAGVTVFPTPETRPPPENSQSSEFFVIFGSGLMGIGTALMFVVGLPFAVDAFGGRRTPLVTGILLIAAAAGVWAGEVFSFLIQLTGRGISYSYNTTSRWWLGFLLFGLFSLLFALVLCTFEDDQPPAKEDEEQMNAVAAARQSEGAPDDTDGFYYMRLDEDRRRRNDTHVYTVNSYTAIMVVKLDKRCIPFMTKHMNMVFLALGLSLEGAILTGYLVFQPQFMSVVTGQSLARAEVSFASVTLIPLIVGMLISAFYIQFVKLDTKQLCRTILIFNVLGLVLSAALFMFGCKEPTIYQSDSEQDSDSGKANCTSSCECKNDKWSPVCGVNDVTYLSPCQAGCLGEHITESSLTFLNCTCIHRNPSSATPGPCPAECNGYGWHMLLIFTIYVVTGIQFCAAVYVIFKVANGYQRVCALAFFEFTYRLIGNLPALGYFKFTLSRACLIWASARTEDDIIEYNYDECVVFSTNSHHFIFTSLIILLKAFILVFYAAAFITTKAKSDETIAERETIRFTRLELDDENSTETEPPPTPI</sequence>
<feature type="domain" description="Kazal-like" evidence="10">
    <location>
        <begin position="507"/>
        <end position="562"/>
    </location>
</feature>
<evidence type="ECO:0000256" key="4">
    <source>
        <dbReference type="ARBA" id="ARBA00022692"/>
    </source>
</evidence>
<dbReference type="InterPro" id="IPR036058">
    <property type="entry name" value="Kazal_dom_sf"/>
</dbReference>
<feature type="region of interest" description="Disordered" evidence="8">
    <location>
        <begin position="1"/>
        <end position="44"/>
    </location>
</feature>
<dbReference type="Pfam" id="PF03137">
    <property type="entry name" value="OATP"/>
    <property type="match status" value="1"/>
</dbReference>
<dbReference type="SUPFAM" id="SSF100895">
    <property type="entry name" value="Kazal-type serine protease inhibitors"/>
    <property type="match status" value="1"/>
</dbReference>
<keyword evidence="3" id="KW-1003">Cell membrane</keyword>
<organism evidence="11 12">
    <name type="scientific">Holothuria leucospilota</name>
    <name type="common">Black long sea cucumber</name>
    <name type="synonym">Mertensiothuria leucospilota</name>
    <dbReference type="NCBI Taxonomy" id="206669"/>
    <lineage>
        <taxon>Eukaryota</taxon>
        <taxon>Metazoa</taxon>
        <taxon>Echinodermata</taxon>
        <taxon>Eleutherozoa</taxon>
        <taxon>Echinozoa</taxon>
        <taxon>Holothuroidea</taxon>
        <taxon>Aspidochirotacea</taxon>
        <taxon>Aspidochirotida</taxon>
        <taxon>Holothuriidae</taxon>
        <taxon>Holothuria</taxon>
    </lineage>
</organism>
<dbReference type="EMBL" id="JAIZAY010000022">
    <property type="protein sequence ID" value="KAJ8020802.1"/>
    <property type="molecule type" value="Genomic_DNA"/>
</dbReference>
<feature type="compositionally biased region" description="Basic and acidic residues" evidence="8">
    <location>
        <begin position="17"/>
        <end position="38"/>
    </location>
</feature>
<evidence type="ECO:0000259" key="10">
    <source>
        <dbReference type="PROSITE" id="PS51465"/>
    </source>
</evidence>
<feature type="transmembrane region" description="Helical" evidence="9">
    <location>
        <begin position="159"/>
        <end position="180"/>
    </location>
</feature>
<evidence type="ECO:0000256" key="3">
    <source>
        <dbReference type="ARBA" id="ARBA00022475"/>
    </source>
</evidence>
<dbReference type="Proteomes" id="UP001152320">
    <property type="component" value="Chromosome 22"/>
</dbReference>
<feature type="transmembrane region" description="Helical" evidence="9">
    <location>
        <begin position="473"/>
        <end position="491"/>
    </location>
</feature>
<protein>
    <submittedName>
        <fullName evidence="11">Solute carrier organic anion transporter family member 1C1</fullName>
    </submittedName>
</protein>
<feature type="transmembrane region" description="Helical" evidence="9">
    <location>
        <begin position="580"/>
        <end position="606"/>
    </location>
</feature>
<dbReference type="GO" id="GO:0015347">
    <property type="term" value="F:sodium-independent organic anion transmembrane transporter activity"/>
    <property type="evidence" value="ECO:0007669"/>
    <property type="project" value="TreeGrafter"/>
</dbReference>
<dbReference type="InterPro" id="IPR002350">
    <property type="entry name" value="Kazal_dom"/>
</dbReference>
<feature type="transmembrane region" description="Helical" evidence="9">
    <location>
        <begin position="398"/>
        <end position="420"/>
    </location>
</feature>
<keyword evidence="4 9" id="KW-0812">Transmembrane</keyword>
<dbReference type="InterPro" id="IPR004156">
    <property type="entry name" value="OATP"/>
</dbReference>
<feature type="transmembrane region" description="Helical" evidence="9">
    <location>
        <begin position="226"/>
        <end position="249"/>
    </location>
</feature>
<proteinExistence type="inferred from homology"/>
<feature type="transmembrane region" description="Helical" evidence="9">
    <location>
        <begin position="618"/>
        <end position="637"/>
    </location>
</feature>
<evidence type="ECO:0000256" key="2">
    <source>
        <dbReference type="ARBA" id="ARBA00009657"/>
    </source>
</evidence>
<evidence type="ECO:0000313" key="12">
    <source>
        <dbReference type="Proteomes" id="UP001152320"/>
    </source>
</evidence>
<keyword evidence="7" id="KW-1015">Disulfide bond</keyword>
<keyword evidence="6 9" id="KW-0472">Membrane</keyword>
<evidence type="ECO:0000313" key="11">
    <source>
        <dbReference type="EMBL" id="KAJ8020802.1"/>
    </source>
</evidence>
<dbReference type="GO" id="GO:0043252">
    <property type="term" value="P:sodium-independent organic anion transport"/>
    <property type="evidence" value="ECO:0007669"/>
    <property type="project" value="TreeGrafter"/>
</dbReference>
<evidence type="ECO:0000256" key="9">
    <source>
        <dbReference type="SAM" id="Phobius"/>
    </source>
</evidence>
<name>A0A9Q0YIB7_HOLLE</name>